<protein>
    <submittedName>
        <fullName evidence="2">Uncharacterized protein</fullName>
    </submittedName>
</protein>
<name>A0A229NXC0_9BACL</name>
<keyword evidence="1" id="KW-0732">Signal</keyword>
<reference evidence="2 3" key="1">
    <citation type="submission" date="2017-07" db="EMBL/GenBank/DDBJ databases">
        <title>Paenibacillus herberti R33 genome sequencing and assembly.</title>
        <authorList>
            <person name="Su W."/>
        </authorList>
    </citation>
    <scope>NUCLEOTIDE SEQUENCE [LARGE SCALE GENOMIC DNA]</scope>
    <source>
        <strain evidence="2 3">R33</strain>
    </source>
</reference>
<comment type="caution">
    <text evidence="2">The sequence shown here is derived from an EMBL/GenBank/DDBJ whole genome shotgun (WGS) entry which is preliminary data.</text>
</comment>
<keyword evidence="3" id="KW-1185">Reference proteome</keyword>
<feature type="chain" id="PRO_5013302696" evidence="1">
    <location>
        <begin position="26"/>
        <end position="118"/>
    </location>
</feature>
<sequence>MRKSLVLTTSLALLLSAAAPSYSSAQSTTSLEVGIKSELEDIRLEAINDTLNLNGRPTVSDIRELEKSKRFSFAINSNEVALNNEIDTLKNIEVVKIVVDSEGEITLPRYSEWQMSVH</sequence>
<evidence type="ECO:0000313" key="3">
    <source>
        <dbReference type="Proteomes" id="UP000215145"/>
    </source>
</evidence>
<feature type="signal peptide" evidence="1">
    <location>
        <begin position="1"/>
        <end position="25"/>
    </location>
</feature>
<evidence type="ECO:0000313" key="2">
    <source>
        <dbReference type="EMBL" id="OXM14441.1"/>
    </source>
</evidence>
<organism evidence="2 3">
    <name type="scientific">Paenibacillus herberti</name>
    <dbReference type="NCBI Taxonomy" id="1619309"/>
    <lineage>
        <taxon>Bacteria</taxon>
        <taxon>Bacillati</taxon>
        <taxon>Bacillota</taxon>
        <taxon>Bacilli</taxon>
        <taxon>Bacillales</taxon>
        <taxon>Paenibacillaceae</taxon>
        <taxon>Paenibacillus</taxon>
    </lineage>
</organism>
<proteinExistence type="predicted"/>
<gene>
    <name evidence="2" type="ORF">CGZ75_15975</name>
</gene>
<dbReference type="RefSeq" id="WP_176444881.1">
    <property type="nucleotide sequence ID" value="NZ_NMUQ01000002.1"/>
</dbReference>
<evidence type="ECO:0000256" key="1">
    <source>
        <dbReference type="SAM" id="SignalP"/>
    </source>
</evidence>
<dbReference type="AlphaFoldDB" id="A0A229NXC0"/>
<dbReference type="EMBL" id="NMUQ01000002">
    <property type="protein sequence ID" value="OXM14441.1"/>
    <property type="molecule type" value="Genomic_DNA"/>
</dbReference>
<dbReference type="Proteomes" id="UP000215145">
    <property type="component" value="Unassembled WGS sequence"/>
</dbReference>
<accession>A0A229NXC0</accession>